<dbReference type="EMBL" id="JAWWNJ010000007">
    <property type="protein sequence ID" value="KAK7052343.1"/>
    <property type="molecule type" value="Genomic_DNA"/>
</dbReference>
<dbReference type="AlphaFoldDB" id="A0AAW0DM98"/>
<sequence>MLLAPAALSRLRQRALALPVPARVARPRPQYAPVALLSPPAVSLPPHSRAQAAQHHLPVVPHRRHLLPVPAASHNLLAVLPPPPQLVPAA</sequence>
<dbReference type="Proteomes" id="UP001362999">
    <property type="component" value="Unassembled WGS sequence"/>
</dbReference>
<gene>
    <name evidence="1" type="ORF">R3P38DRAFT_2859852</name>
</gene>
<reference evidence="1 2" key="1">
    <citation type="journal article" date="2024" name="J Genomics">
        <title>Draft genome sequencing and assembly of Favolaschia claudopus CIRM-BRFM 2984 isolated from oak limbs.</title>
        <authorList>
            <person name="Navarro D."/>
            <person name="Drula E."/>
            <person name="Chaduli D."/>
            <person name="Cazenave R."/>
            <person name="Ahrendt S."/>
            <person name="Wang J."/>
            <person name="Lipzen A."/>
            <person name="Daum C."/>
            <person name="Barry K."/>
            <person name="Grigoriev I.V."/>
            <person name="Favel A."/>
            <person name="Rosso M.N."/>
            <person name="Martin F."/>
        </authorList>
    </citation>
    <scope>NUCLEOTIDE SEQUENCE [LARGE SCALE GENOMIC DNA]</scope>
    <source>
        <strain evidence="1 2">CIRM-BRFM 2984</strain>
    </source>
</reference>
<organism evidence="1 2">
    <name type="scientific">Favolaschia claudopus</name>
    <dbReference type="NCBI Taxonomy" id="2862362"/>
    <lineage>
        <taxon>Eukaryota</taxon>
        <taxon>Fungi</taxon>
        <taxon>Dikarya</taxon>
        <taxon>Basidiomycota</taxon>
        <taxon>Agaricomycotina</taxon>
        <taxon>Agaricomycetes</taxon>
        <taxon>Agaricomycetidae</taxon>
        <taxon>Agaricales</taxon>
        <taxon>Marasmiineae</taxon>
        <taxon>Mycenaceae</taxon>
        <taxon>Favolaschia</taxon>
    </lineage>
</organism>
<evidence type="ECO:0000313" key="2">
    <source>
        <dbReference type="Proteomes" id="UP001362999"/>
    </source>
</evidence>
<keyword evidence="2" id="KW-1185">Reference proteome</keyword>
<accession>A0AAW0DM98</accession>
<protein>
    <submittedName>
        <fullName evidence="1">Uncharacterized protein</fullName>
    </submittedName>
</protein>
<name>A0AAW0DM98_9AGAR</name>
<proteinExistence type="predicted"/>
<comment type="caution">
    <text evidence="1">The sequence shown here is derived from an EMBL/GenBank/DDBJ whole genome shotgun (WGS) entry which is preliminary data.</text>
</comment>
<evidence type="ECO:0000313" key="1">
    <source>
        <dbReference type="EMBL" id="KAK7052343.1"/>
    </source>
</evidence>